<dbReference type="EMBL" id="KZ107858">
    <property type="protein sequence ID" value="OSS44253.1"/>
    <property type="molecule type" value="Genomic_DNA"/>
</dbReference>
<dbReference type="InParanoid" id="A0A1Y2LJR7"/>
<protein>
    <submittedName>
        <fullName evidence="8">Uncharacterized protein</fullName>
    </submittedName>
</protein>
<dbReference type="PANTHER" id="PTHR24305:SF210">
    <property type="entry name" value="CYTOCHROME P450 MONOOXYGENASE ASQL-RELATED"/>
    <property type="match status" value="1"/>
</dbReference>
<feature type="binding site" description="axial binding residue" evidence="6">
    <location>
        <position position="458"/>
    </location>
    <ligand>
        <name>heme</name>
        <dbReference type="ChEBI" id="CHEBI:30413"/>
    </ligand>
    <ligandPart>
        <name>Fe</name>
        <dbReference type="ChEBI" id="CHEBI:18248"/>
    </ligandPart>
</feature>
<gene>
    <name evidence="8" type="ORF">B5807_11009</name>
</gene>
<proteinExistence type="inferred from homology"/>
<dbReference type="InterPro" id="IPR001128">
    <property type="entry name" value="Cyt_P450"/>
</dbReference>
<dbReference type="PANTHER" id="PTHR24305">
    <property type="entry name" value="CYTOCHROME P450"/>
    <property type="match status" value="1"/>
</dbReference>
<keyword evidence="3 6" id="KW-0349">Heme</keyword>
<dbReference type="InterPro" id="IPR050121">
    <property type="entry name" value="Cytochrome_P450_monoxygenase"/>
</dbReference>
<evidence type="ECO:0000256" key="3">
    <source>
        <dbReference type="ARBA" id="ARBA00022617"/>
    </source>
</evidence>
<comment type="similarity">
    <text evidence="2 7">Belongs to the cytochrome P450 family.</text>
</comment>
<dbReference type="GO" id="GO:0005506">
    <property type="term" value="F:iron ion binding"/>
    <property type="evidence" value="ECO:0007669"/>
    <property type="project" value="InterPro"/>
</dbReference>
<dbReference type="PRINTS" id="PR00463">
    <property type="entry name" value="EP450I"/>
</dbReference>
<dbReference type="Gene3D" id="1.10.630.10">
    <property type="entry name" value="Cytochrome P450"/>
    <property type="match status" value="1"/>
</dbReference>
<dbReference type="Pfam" id="PF00067">
    <property type="entry name" value="p450"/>
    <property type="match status" value="1"/>
</dbReference>
<keyword evidence="5 6" id="KW-0408">Iron</keyword>
<dbReference type="Proteomes" id="UP000193240">
    <property type="component" value="Unassembled WGS sequence"/>
</dbReference>
<keyword evidence="9" id="KW-1185">Reference proteome</keyword>
<dbReference type="PRINTS" id="PR00385">
    <property type="entry name" value="P450"/>
</dbReference>
<keyword evidence="4 6" id="KW-0479">Metal-binding</keyword>
<dbReference type="InterPro" id="IPR036396">
    <property type="entry name" value="Cyt_P450_sf"/>
</dbReference>
<accession>A0A1Y2LJR7</accession>
<keyword evidence="7" id="KW-0560">Oxidoreductase</keyword>
<organism evidence="8 9">
    <name type="scientific">Epicoccum nigrum</name>
    <name type="common">Soil fungus</name>
    <name type="synonym">Epicoccum purpurascens</name>
    <dbReference type="NCBI Taxonomy" id="105696"/>
    <lineage>
        <taxon>Eukaryota</taxon>
        <taxon>Fungi</taxon>
        <taxon>Dikarya</taxon>
        <taxon>Ascomycota</taxon>
        <taxon>Pezizomycotina</taxon>
        <taxon>Dothideomycetes</taxon>
        <taxon>Pleosporomycetidae</taxon>
        <taxon>Pleosporales</taxon>
        <taxon>Pleosporineae</taxon>
        <taxon>Didymellaceae</taxon>
        <taxon>Epicoccum</taxon>
    </lineage>
</organism>
<dbReference type="GO" id="GO:0016705">
    <property type="term" value="F:oxidoreductase activity, acting on paired donors, with incorporation or reduction of molecular oxygen"/>
    <property type="evidence" value="ECO:0007669"/>
    <property type="project" value="InterPro"/>
</dbReference>
<evidence type="ECO:0000256" key="7">
    <source>
        <dbReference type="RuleBase" id="RU000461"/>
    </source>
</evidence>
<comment type="cofactor">
    <cofactor evidence="1 6">
        <name>heme</name>
        <dbReference type="ChEBI" id="CHEBI:30413"/>
    </cofactor>
</comment>
<evidence type="ECO:0000256" key="1">
    <source>
        <dbReference type="ARBA" id="ARBA00001971"/>
    </source>
</evidence>
<evidence type="ECO:0000313" key="8">
    <source>
        <dbReference type="EMBL" id="OSS44253.1"/>
    </source>
</evidence>
<evidence type="ECO:0000256" key="5">
    <source>
        <dbReference type="ARBA" id="ARBA00023004"/>
    </source>
</evidence>
<evidence type="ECO:0000256" key="6">
    <source>
        <dbReference type="PIRSR" id="PIRSR602401-1"/>
    </source>
</evidence>
<dbReference type="InterPro" id="IPR002401">
    <property type="entry name" value="Cyt_P450_E_grp-I"/>
</dbReference>
<dbReference type="CDD" id="cd11058">
    <property type="entry name" value="CYP60B-like"/>
    <property type="match status" value="1"/>
</dbReference>
<evidence type="ECO:0000256" key="2">
    <source>
        <dbReference type="ARBA" id="ARBA00010617"/>
    </source>
</evidence>
<reference evidence="8 9" key="1">
    <citation type="journal article" date="2017" name="Genome Announc.">
        <title>Genome sequence of the saprophytic ascomycete Epicoccum nigrum ICMP 19927 strain isolated from New Zealand.</title>
        <authorList>
            <person name="Fokin M."/>
            <person name="Fleetwood D."/>
            <person name="Weir B.S."/>
            <person name="Villas-Boas S.G."/>
        </authorList>
    </citation>
    <scope>NUCLEOTIDE SEQUENCE [LARGE SCALE GENOMIC DNA]</scope>
    <source>
        <strain evidence="8 9">ICMP 19927</strain>
    </source>
</reference>
<dbReference type="SUPFAM" id="SSF48264">
    <property type="entry name" value="Cytochrome P450"/>
    <property type="match status" value="1"/>
</dbReference>
<dbReference type="GO" id="GO:0020037">
    <property type="term" value="F:heme binding"/>
    <property type="evidence" value="ECO:0007669"/>
    <property type="project" value="InterPro"/>
</dbReference>
<name>A0A1Y2LJR7_EPING</name>
<dbReference type="OMA" id="ENHEWID"/>
<keyword evidence="7" id="KW-0503">Monooxygenase</keyword>
<sequence length="514" mass="58008">MSMMDIYLLSPIGLASSIAILLSSLVLYVLGTTIYNIYLSPLRHIPGPWLAISTGIPYALHTRSGTIVQWLQELHTQYGDVVRVAPTELSFISGETAWPDIYGFRTGKYKDTGAYLKDRAWFPKPLNGVYSIIPSLEADHSRLRRNLSHAFSDKALRAQEPLILSYVDLLIYKLSSFAEKGGEADIMRWYNFTTFDIIADLSFGEPLYCLRDNEYHAWVDMVFKNIKAIPTLAIRARYPLFRYWDCLRGLFTDTQSITRARREFFAMAQDRVTARLAKQTSKPDFFSFILQNQEKENRALTRGEMDANAAVFLVAGSETTATTLSGTTYLLLSNPASYTRLAGEIRSAFVKSSDMTIDAVNNLPFLLAALQEGLRMYPPIPTGFPRVVPGAGQQISGHYVPGGTSVYMSQHVANRSARNFADADAFKPERWLEGERPARYEGDRREVVQPFSFGPRNCLGKNLAYAEMRLILAKVLWHFDLELVQPGRDWLGEQKVFALWDKGSLGVRLTAVER</sequence>
<evidence type="ECO:0000313" key="9">
    <source>
        <dbReference type="Proteomes" id="UP000193240"/>
    </source>
</evidence>
<dbReference type="AlphaFoldDB" id="A0A1Y2LJR7"/>
<dbReference type="STRING" id="105696.A0A1Y2LJR7"/>
<evidence type="ECO:0000256" key="4">
    <source>
        <dbReference type="ARBA" id="ARBA00022723"/>
    </source>
</evidence>
<dbReference type="InterPro" id="IPR017972">
    <property type="entry name" value="Cyt_P450_CS"/>
</dbReference>
<dbReference type="GO" id="GO:0004497">
    <property type="term" value="F:monooxygenase activity"/>
    <property type="evidence" value="ECO:0007669"/>
    <property type="project" value="UniProtKB-KW"/>
</dbReference>
<dbReference type="PROSITE" id="PS00086">
    <property type="entry name" value="CYTOCHROME_P450"/>
    <property type="match status" value="1"/>
</dbReference>